<evidence type="ECO:0000256" key="1">
    <source>
        <dbReference type="SAM" id="MobiDB-lite"/>
    </source>
</evidence>
<dbReference type="InParanoid" id="K2R989"/>
<sequence length="158" mass="17441">MTRSSILFGGLGKANDSSEKDVEAPISDSNSRPQQRRRSSLKMQEFISSVRKLCDSVQQQARQTAAAAARTTHSRSGSRSDIARTKSTEKLVAISDEGCCYDSKSVRSVSSSRAPRHPRYRQACSGGLHVFPQVCWRRQDSAAADPSRNGKFRCSVMR</sequence>
<organism evidence="2 3">
    <name type="scientific">Macrophomina phaseolina (strain MS6)</name>
    <name type="common">Charcoal rot fungus</name>
    <dbReference type="NCBI Taxonomy" id="1126212"/>
    <lineage>
        <taxon>Eukaryota</taxon>
        <taxon>Fungi</taxon>
        <taxon>Dikarya</taxon>
        <taxon>Ascomycota</taxon>
        <taxon>Pezizomycotina</taxon>
        <taxon>Dothideomycetes</taxon>
        <taxon>Dothideomycetes incertae sedis</taxon>
        <taxon>Botryosphaeriales</taxon>
        <taxon>Botryosphaeriaceae</taxon>
        <taxon>Macrophomina</taxon>
    </lineage>
</organism>
<dbReference type="HOGENOM" id="CLU_1669723_0_0_1"/>
<dbReference type="VEuPathDB" id="FungiDB:MPH_12011"/>
<proteinExistence type="predicted"/>
<evidence type="ECO:0000313" key="2">
    <source>
        <dbReference type="EMBL" id="EKG11008.1"/>
    </source>
</evidence>
<gene>
    <name evidence="2" type="ORF">MPH_12011</name>
</gene>
<protein>
    <submittedName>
        <fullName evidence="2">Uncharacterized protein</fullName>
    </submittedName>
</protein>
<dbReference type="Proteomes" id="UP000007129">
    <property type="component" value="Unassembled WGS sequence"/>
</dbReference>
<comment type="caution">
    <text evidence="2">The sequence shown here is derived from an EMBL/GenBank/DDBJ whole genome shotgun (WGS) entry which is preliminary data.</text>
</comment>
<feature type="region of interest" description="Disordered" evidence="1">
    <location>
        <begin position="64"/>
        <end position="87"/>
    </location>
</feature>
<dbReference type="EMBL" id="AHHD01000500">
    <property type="protein sequence ID" value="EKG11008.1"/>
    <property type="molecule type" value="Genomic_DNA"/>
</dbReference>
<name>K2R989_MACPH</name>
<dbReference type="OrthoDB" id="10598267at2759"/>
<feature type="region of interest" description="Disordered" evidence="1">
    <location>
        <begin position="1"/>
        <end position="42"/>
    </location>
</feature>
<accession>K2R989</accession>
<evidence type="ECO:0000313" key="3">
    <source>
        <dbReference type="Proteomes" id="UP000007129"/>
    </source>
</evidence>
<feature type="compositionally biased region" description="Low complexity" evidence="1">
    <location>
        <begin position="64"/>
        <end position="80"/>
    </location>
</feature>
<dbReference type="AlphaFoldDB" id="K2R989"/>
<reference evidence="2 3" key="1">
    <citation type="journal article" date="2012" name="BMC Genomics">
        <title>Tools to kill: Genome of one of the most destructive plant pathogenic fungi Macrophomina phaseolina.</title>
        <authorList>
            <person name="Islam M.S."/>
            <person name="Haque M.S."/>
            <person name="Islam M.M."/>
            <person name="Emdad E.M."/>
            <person name="Halim A."/>
            <person name="Hossen Q.M.M."/>
            <person name="Hossain M.Z."/>
            <person name="Ahmed B."/>
            <person name="Rahim S."/>
            <person name="Rahman M.S."/>
            <person name="Alam M.M."/>
            <person name="Hou S."/>
            <person name="Wan X."/>
            <person name="Saito J.A."/>
            <person name="Alam M."/>
        </authorList>
    </citation>
    <scope>NUCLEOTIDE SEQUENCE [LARGE SCALE GENOMIC DNA]</scope>
    <source>
        <strain evidence="2 3">MS6</strain>
    </source>
</reference>